<keyword evidence="1" id="KW-0812">Transmembrane</keyword>
<dbReference type="EMBL" id="PP179310">
    <property type="protein sequence ID" value="XAI69315.1"/>
    <property type="molecule type" value="Genomic_DNA"/>
</dbReference>
<dbReference type="NCBIfam" id="TIGR02675">
    <property type="entry name" value="tape_meas_nterm"/>
    <property type="match status" value="1"/>
</dbReference>
<dbReference type="InterPro" id="IPR013491">
    <property type="entry name" value="Tape_meas_N"/>
</dbReference>
<protein>
    <submittedName>
        <fullName evidence="3">Tape measure protein</fullName>
    </submittedName>
</protein>
<evidence type="ECO:0000256" key="1">
    <source>
        <dbReference type="SAM" id="Phobius"/>
    </source>
</evidence>
<reference evidence="3" key="1">
    <citation type="journal article" date="2024" name="J. Gen. Virol.">
        <title>Novel phages of Pseudomonas syringae unveil numerous potential auxiliary metabolic genes.</title>
        <authorList>
            <person name="Feltin C."/>
            <person name="Garneau J.R."/>
            <person name="Morris C.E."/>
            <person name="Berard A."/>
            <person name="Torres-Barcelo C."/>
        </authorList>
    </citation>
    <scope>NUCLEOTIDE SEQUENCE</scope>
</reference>
<name>A0AAU6VY13_9VIRU</name>
<proteinExistence type="predicted"/>
<organism evidence="3">
    <name type="scientific">Pseudomonas phage Pyxpy01</name>
    <dbReference type="NCBI Taxonomy" id="3138546"/>
    <lineage>
        <taxon>Viruses</taxon>
    </lineage>
</organism>
<keyword evidence="1" id="KW-0472">Membrane</keyword>
<evidence type="ECO:0000313" key="3">
    <source>
        <dbReference type="EMBL" id="XAI69315.1"/>
    </source>
</evidence>
<dbReference type="Pfam" id="PF20155">
    <property type="entry name" value="TMP_3"/>
    <property type="match status" value="1"/>
</dbReference>
<keyword evidence="1" id="KW-1133">Transmembrane helix</keyword>
<evidence type="ECO:0000259" key="2">
    <source>
        <dbReference type="Pfam" id="PF20155"/>
    </source>
</evidence>
<feature type="domain" description="Tape measure protein N-terminal" evidence="2">
    <location>
        <begin position="277"/>
        <end position="459"/>
    </location>
</feature>
<feature type="transmembrane region" description="Helical" evidence="1">
    <location>
        <begin position="534"/>
        <end position="562"/>
    </location>
</feature>
<gene>
    <name evidence="3" type="ORF">Pyxpy01_00017</name>
</gene>
<accession>A0AAU6VY13</accession>
<sequence length="781" mass="84964">MFQQEIARLTGKLVFQVDNRPLATFEKKLGGVLTMLRELSTLANKKFTVKVSLDSRSLRAQIEKATKTKISLTNVDISNEALLLQGKKIQEYLNRTTINLTNVRIDVAKLVEQKRFVKTLMGQMSLALPVTLQLSGMEAQLRKDLKVISERNPLKISVQLSNNNLAMKLRRAMIEAQKKMGELKIRVADPQVRLKVDKQHLIDEIRAAIASSEFKIRIGARRDAGSGDFGERARGHGRSQADRGLSAAMGFARGALPGLGAAFAFSQMNDISQKVIAATNSLEAVSGGEEKFNSNKNFLNNLANEQGLNFRDMAPQYSSIYQAAAPSIGISGVQDMFRGITQFGTTHGISKEAMKGSMVALGQMFGKDKIQAEEARQQFAERMPGGMALLAKAAGNAKQTKNGTVAEFSELMQSGKADPKKILPELGRLMKEASEHNNAYAKSLETTRVAQGRMNKSFEDSVMVFSAGGFDKGMGGFFNNLADQMRRAEPLVRALGGAFEILVKPLNALVRIFGFIGQHWDEFAKKLGVSSQALATFAAAVAIFMLPFGGFITAIGFAALALDDLLTYFNGGDSVFGQMVKDIPGASEQIDAISQSWDHLVNSISEVGLSFDGLKTKTKDVFGNVEVENPFVTMLRTISEYVDNIASGLDRIAAVLRGDFQSGFKGLGDAYKQKVIEQLPGYKIAKYVTGEGMDQAGQFLNGFRTHETMPVPSPLNQPTNVPAMVAPNITIPSITLMVKAPEGVSDAKSFAVEMAPHIQELTYNAIQSAFGAARAQQAERQ</sequence>